<evidence type="ECO:0000313" key="2">
    <source>
        <dbReference type="Proteomes" id="UP000014254"/>
    </source>
</evidence>
<sequence>MQAHYKKHPPKERYIHIANFMEELHQMHQSQKCNNTVYSAIVKFLTLIYPKRLQAHFALERIQYMFVLPDKYVYDEQFMKETLRPTLEKAAWLSKNDDESKALYISNWMDVLYHYQFWYRTLHDALELQREKKYMICNIQKMAKQTKLLVTINTARMVYDPDFAKASLTLLDEDTPLVPKILDTVLSTELPFDCSLDKMKKLAKLLFVKVFAESPDDTIGDDTLTDYYFNNTYYNESFLREFMLVMGGNYEPEQSIGNALQYFDEMKKYSLTVEQREKMSKIKYQELYAIFEDENWKIVTDSIAEYMKCNSRGDNISGVIINTENRGNHEGLLYHPGRGHYGNFHDRLLTKCCSLYLDMIRQALASGISRLNAGYNKLYPSTTYLSRTEGCLYKVHKMIEIANKLNSPVVAGSTEINLHGTQQNKLEFDGIIDQLQSYRYYVNVVIDNTNTIEMSLKQVIETSISGNEYEKSTLSILDHICNMDDFFSAICDNLWNNLMSQGNDDMDFSIYDDFKSRLTNYLETILVDQSIRITDLDEGLNIGLHHPSYQLPMVISHRAIMDIGIVPYLSTIASSIITSLEDENLFGKYKARVAIVTGSLLYQWLYEFQPAYSNFIWHQLITALASQTYLKQTTTSIILTKDYVRKHHCFEYVPYEREKYQQVLSKSFFLEVEHVAGPQAEVYINHGTFYERVPHKKMSNGRDTWIIQLLQGQIEPVSQHTIKKSIYLRLKGGLSELSSTAYKTLYYSIDLIDTVISDEALLLENTRGFAIENVSLTTSLSSSFRSSEEFYNMSSFPIDIYIKSSSFLSAINVEIQTGFDDFGDGYHCLADIPERLTVRQIPKAIV</sequence>
<dbReference type="Proteomes" id="UP000014254">
    <property type="component" value="Unassembled WGS sequence"/>
</dbReference>
<dbReference type="AlphaFoldDB" id="S2JKD2"/>
<accession>S2JKD2</accession>
<keyword evidence="2" id="KW-1185">Reference proteome</keyword>
<protein>
    <submittedName>
        <fullName evidence="1">Uncharacterized protein</fullName>
    </submittedName>
</protein>
<dbReference type="OrthoDB" id="2282815at2759"/>
<evidence type="ECO:0000313" key="1">
    <source>
        <dbReference type="EMBL" id="EPB82988.1"/>
    </source>
</evidence>
<dbReference type="InParanoid" id="S2JKD2"/>
<organism evidence="1 2">
    <name type="scientific">Mucor circinelloides f. circinelloides (strain 1006PhL)</name>
    <name type="common">Mucormycosis agent</name>
    <name type="synonym">Calyptromyces circinelloides</name>
    <dbReference type="NCBI Taxonomy" id="1220926"/>
    <lineage>
        <taxon>Eukaryota</taxon>
        <taxon>Fungi</taxon>
        <taxon>Fungi incertae sedis</taxon>
        <taxon>Mucoromycota</taxon>
        <taxon>Mucoromycotina</taxon>
        <taxon>Mucoromycetes</taxon>
        <taxon>Mucorales</taxon>
        <taxon>Mucorineae</taxon>
        <taxon>Mucoraceae</taxon>
        <taxon>Mucor</taxon>
    </lineage>
</organism>
<name>S2JKD2_MUCC1</name>
<dbReference type="VEuPathDB" id="FungiDB:HMPREF1544_10261"/>
<proteinExistence type="predicted"/>
<gene>
    <name evidence="1" type="ORF">HMPREF1544_10261</name>
</gene>
<dbReference type="EMBL" id="KE124089">
    <property type="protein sequence ID" value="EPB82988.1"/>
    <property type="molecule type" value="Genomic_DNA"/>
</dbReference>
<reference evidence="2" key="1">
    <citation type="submission" date="2013-05" db="EMBL/GenBank/DDBJ databases">
        <title>The Genome sequence of Mucor circinelloides f. circinelloides 1006PhL.</title>
        <authorList>
            <consortium name="The Broad Institute Genomics Platform"/>
            <person name="Cuomo C."/>
            <person name="Earl A."/>
            <person name="Findley K."/>
            <person name="Lee S.C."/>
            <person name="Walker B."/>
            <person name="Young S."/>
            <person name="Zeng Q."/>
            <person name="Gargeya S."/>
            <person name="Fitzgerald M."/>
            <person name="Haas B."/>
            <person name="Abouelleil A."/>
            <person name="Allen A.W."/>
            <person name="Alvarado L."/>
            <person name="Arachchi H.M."/>
            <person name="Berlin A.M."/>
            <person name="Chapman S.B."/>
            <person name="Gainer-Dewar J."/>
            <person name="Goldberg J."/>
            <person name="Griggs A."/>
            <person name="Gujja S."/>
            <person name="Hansen M."/>
            <person name="Howarth C."/>
            <person name="Imamovic A."/>
            <person name="Ireland A."/>
            <person name="Larimer J."/>
            <person name="McCowan C."/>
            <person name="Murphy C."/>
            <person name="Pearson M."/>
            <person name="Poon T.W."/>
            <person name="Priest M."/>
            <person name="Roberts A."/>
            <person name="Saif S."/>
            <person name="Shea T."/>
            <person name="Sisk P."/>
            <person name="Sykes S."/>
            <person name="Wortman J."/>
            <person name="Nusbaum C."/>
            <person name="Birren B."/>
        </authorList>
    </citation>
    <scope>NUCLEOTIDE SEQUENCE [LARGE SCALE GENOMIC DNA]</scope>
    <source>
        <strain evidence="2">1006PhL</strain>
    </source>
</reference>